<protein>
    <submittedName>
        <fullName evidence="5">CPBP family intramembrane metalloprotease</fullName>
    </submittedName>
</protein>
<accession>A0A6I4M5N7</accession>
<feature type="signal peptide" evidence="3">
    <location>
        <begin position="1"/>
        <end position="22"/>
    </location>
</feature>
<name>A0A6I4M5N7_9ACTN</name>
<evidence type="ECO:0000256" key="2">
    <source>
        <dbReference type="SAM" id="Phobius"/>
    </source>
</evidence>
<feature type="transmembrane region" description="Helical" evidence="2">
    <location>
        <begin position="102"/>
        <end position="123"/>
    </location>
</feature>
<evidence type="ECO:0000313" key="5">
    <source>
        <dbReference type="EMBL" id="MWA01428.1"/>
    </source>
</evidence>
<dbReference type="RefSeq" id="WP_151593918.1">
    <property type="nucleotide sequence ID" value="NZ_WBMS02000009.1"/>
</dbReference>
<keyword evidence="2" id="KW-1133">Transmembrane helix</keyword>
<feature type="transmembrane region" description="Helical" evidence="2">
    <location>
        <begin position="135"/>
        <end position="153"/>
    </location>
</feature>
<evidence type="ECO:0000313" key="6">
    <source>
        <dbReference type="Proteomes" id="UP000462055"/>
    </source>
</evidence>
<dbReference type="EMBL" id="WBMS02000009">
    <property type="protein sequence ID" value="MWA01428.1"/>
    <property type="molecule type" value="Genomic_DNA"/>
</dbReference>
<dbReference type="AlphaFoldDB" id="A0A6I4M5N7"/>
<feature type="transmembrane region" description="Helical" evidence="2">
    <location>
        <begin position="69"/>
        <end position="90"/>
    </location>
</feature>
<sequence length="286" mass="29446">MRLVKQLVAVAAVAFVGGQAAAAVKGNDLLTFVLGMATAVLTPIVYAWVVRRTEHRAPVEVARTGAPAALGRGMLIGLAMFGAVIANIAFLGDYRIDGFGSVPGAVGLFGFMAAAAVTEELLFRGVLFRIIEGRIGTWAALVLTAALFGLSHLTNADATLWGAIAIAVEAGSMLAAAYAATRNLWVPIGLHFAWNFAESGIFGTEVSGNGSNKGLLDSTMSGSSLITGGKFGPEASLYTVAAGLALTVAFMWLARRRGNVIPARRRAAGASQSPAARPAATATLSR</sequence>
<feature type="transmembrane region" description="Helical" evidence="2">
    <location>
        <begin position="32"/>
        <end position="49"/>
    </location>
</feature>
<dbReference type="PANTHER" id="PTHR39430:SF1">
    <property type="entry name" value="PROTEASE"/>
    <property type="match status" value="1"/>
</dbReference>
<feature type="transmembrane region" description="Helical" evidence="2">
    <location>
        <begin position="159"/>
        <end position="177"/>
    </location>
</feature>
<reference evidence="5" key="1">
    <citation type="submission" date="2019-12" db="EMBL/GenBank/DDBJ databases">
        <title>Actinomadura physcomitrii sp. nov., a novel actinomycete isolated from moss [Physcomitrium sphaericum (Ludw) Fuernr].</title>
        <authorList>
            <person name="Zhuang X."/>
        </authorList>
    </citation>
    <scope>NUCLEOTIDE SEQUENCE [LARGE SCALE GENOMIC DNA]</scope>
    <source>
        <strain evidence="5">LD22</strain>
    </source>
</reference>
<feature type="region of interest" description="Disordered" evidence="1">
    <location>
        <begin position="264"/>
        <end position="286"/>
    </location>
</feature>
<evidence type="ECO:0000256" key="1">
    <source>
        <dbReference type="SAM" id="MobiDB-lite"/>
    </source>
</evidence>
<keyword evidence="5" id="KW-0378">Hydrolase</keyword>
<dbReference type="InterPro" id="IPR003675">
    <property type="entry name" value="Rce1/LyrA-like_dom"/>
</dbReference>
<dbReference type="GO" id="GO:0006508">
    <property type="term" value="P:proteolysis"/>
    <property type="evidence" value="ECO:0007669"/>
    <property type="project" value="UniProtKB-KW"/>
</dbReference>
<feature type="chain" id="PRO_5026007735" evidence="3">
    <location>
        <begin position="23"/>
        <end position="286"/>
    </location>
</feature>
<keyword evidence="5" id="KW-0482">Metalloprotease</keyword>
<keyword evidence="3" id="KW-0732">Signal</keyword>
<dbReference type="Pfam" id="PF02517">
    <property type="entry name" value="Rce1-like"/>
    <property type="match status" value="1"/>
</dbReference>
<evidence type="ECO:0000259" key="4">
    <source>
        <dbReference type="Pfam" id="PF02517"/>
    </source>
</evidence>
<dbReference type="GO" id="GO:0008237">
    <property type="term" value="F:metallopeptidase activity"/>
    <property type="evidence" value="ECO:0007669"/>
    <property type="project" value="UniProtKB-KW"/>
</dbReference>
<keyword evidence="2" id="KW-0812">Transmembrane</keyword>
<dbReference type="GO" id="GO:0004175">
    <property type="term" value="F:endopeptidase activity"/>
    <property type="evidence" value="ECO:0007669"/>
    <property type="project" value="UniProtKB-ARBA"/>
</dbReference>
<dbReference type="GO" id="GO:0080120">
    <property type="term" value="P:CAAX-box protein maturation"/>
    <property type="evidence" value="ECO:0007669"/>
    <property type="project" value="UniProtKB-ARBA"/>
</dbReference>
<evidence type="ECO:0000256" key="3">
    <source>
        <dbReference type="SAM" id="SignalP"/>
    </source>
</evidence>
<organism evidence="5 6">
    <name type="scientific">Actinomadura physcomitrii</name>
    <dbReference type="NCBI Taxonomy" id="2650748"/>
    <lineage>
        <taxon>Bacteria</taxon>
        <taxon>Bacillati</taxon>
        <taxon>Actinomycetota</taxon>
        <taxon>Actinomycetes</taxon>
        <taxon>Streptosporangiales</taxon>
        <taxon>Thermomonosporaceae</taxon>
        <taxon>Actinomadura</taxon>
    </lineage>
</organism>
<gene>
    <name evidence="5" type="ORF">F8568_013755</name>
</gene>
<comment type="caution">
    <text evidence="5">The sequence shown here is derived from an EMBL/GenBank/DDBJ whole genome shotgun (WGS) entry which is preliminary data.</text>
</comment>
<keyword evidence="5" id="KW-0645">Protease</keyword>
<proteinExistence type="predicted"/>
<feature type="transmembrane region" description="Helical" evidence="2">
    <location>
        <begin position="184"/>
        <end position="203"/>
    </location>
</feature>
<feature type="transmembrane region" description="Helical" evidence="2">
    <location>
        <begin position="235"/>
        <end position="254"/>
    </location>
</feature>
<keyword evidence="6" id="KW-1185">Reference proteome</keyword>
<dbReference type="Proteomes" id="UP000462055">
    <property type="component" value="Unassembled WGS sequence"/>
</dbReference>
<feature type="domain" description="CAAX prenyl protease 2/Lysostaphin resistance protein A-like" evidence="4">
    <location>
        <begin position="106"/>
        <end position="196"/>
    </location>
</feature>
<dbReference type="PANTHER" id="PTHR39430">
    <property type="entry name" value="MEMBRANE-ASSOCIATED PROTEASE-RELATED"/>
    <property type="match status" value="1"/>
</dbReference>
<keyword evidence="2" id="KW-0472">Membrane</keyword>